<name>A0AA39U0G7_9PEZI</name>
<dbReference type="AlphaFoldDB" id="A0AA39U0G7"/>
<sequence>MASLQSGVVNAATGPFDPRILEVWQSPQNAEEHKVCHNTKTLSNTHTNFSVFGLAFVFVTGTILILLSWFLEPCVAYIQKRGGWAWFCSCRCCFCCRKSHQRPSTSFSTNAYARLEWSANETLQLQRLAHEELGVGPWEACDSAVPVTTRKGERLGVLDLEDWTYPRLKAPPRDLEEEYVIGAGGGEGEGRGQGEREKRGDCRAGTEQVVGEYEGSGRSSAVVAEMRPGGA</sequence>
<dbReference type="EMBL" id="JAUJDW010000287">
    <property type="protein sequence ID" value="KAK0609095.1"/>
    <property type="molecule type" value="Genomic_DNA"/>
</dbReference>
<comment type="caution">
    <text evidence="3">The sequence shown here is derived from an EMBL/GenBank/DDBJ whole genome shotgun (WGS) entry which is preliminary data.</text>
</comment>
<keyword evidence="4" id="KW-1185">Reference proteome</keyword>
<evidence type="ECO:0000256" key="2">
    <source>
        <dbReference type="SAM" id="Phobius"/>
    </source>
</evidence>
<feature type="compositionally biased region" description="Basic and acidic residues" evidence="1">
    <location>
        <begin position="188"/>
        <end position="204"/>
    </location>
</feature>
<evidence type="ECO:0000313" key="4">
    <source>
        <dbReference type="Proteomes" id="UP001175001"/>
    </source>
</evidence>
<keyword evidence="2" id="KW-1133">Transmembrane helix</keyword>
<gene>
    <name evidence="3" type="ORF">DIS24_g12508</name>
</gene>
<protein>
    <submittedName>
        <fullName evidence="3">Uncharacterized protein</fullName>
    </submittedName>
</protein>
<evidence type="ECO:0000313" key="3">
    <source>
        <dbReference type="EMBL" id="KAK0609095.1"/>
    </source>
</evidence>
<evidence type="ECO:0000256" key="1">
    <source>
        <dbReference type="SAM" id="MobiDB-lite"/>
    </source>
</evidence>
<organism evidence="3 4">
    <name type="scientific">Lasiodiplodia hormozganensis</name>
    <dbReference type="NCBI Taxonomy" id="869390"/>
    <lineage>
        <taxon>Eukaryota</taxon>
        <taxon>Fungi</taxon>
        <taxon>Dikarya</taxon>
        <taxon>Ascomycota</taxon>
        <taxon>Pezizomycotina</taxon>
        <taxon>Dothideomycetes</taxon>
        <taxon>Dothideomycetes incertae sedis</taxon>
        <taxon>Botryosphaeriales</taxon>
        <taxon>Botryosphaeriaceae</taxon>
        <taxon>Lasiodiplodia</taxon>
    </lineage>
</organism>
<accession>A0AA39U0G7</accession>
<reference evidence="3" key="1">
    <citation type="submission" date="2023-06" db="EMBL/GenBank/DDBJ databases">
        <title>Multi-omics analyses reveal the molecular pathogenesis toolkit of Lasiodiplodia hormozganensis, a cross-kingdom pathogen.</title>
        <authorList>
            <person name="Felix C."/>
            <person name="Meneses R."/>
            <person name="Goncalves M.F.M."/>
            <person name="Tilleman L."/>
            <person name="Duarte A.S."/>
            <person name="Jorrin-Novo J.V."/>
            <person name="Van De Peer Y."/>
            <person name="Deforce D."/>
            <person name="Van Nieuwerburgh F."/>
            <person name="Esteves A.C."/>
            <person name="Alves A."/>
        </authorList>
    </citation>
    <scope>NUCLEOTIDE SEQUENCE</scope>
    <source>
        <strain evidence="3">CBS 339.90</strain>
    </source>
</reference>
<feature type="region of interest" description="Disordered" evidence="1">
    <location>
        <begin position="182"/>
        <end position="207"/>
    </location>
</feature>
<proteinExistence type="predicted"/>
<keyword evidence="2" id="KW-0472">Membrane</keyword>
<feature type="transmembrane region" description="Helical" evidence="2">
    <location>
        <begin position="49"/>
        <end position="71"/>
    </location>
</feature>
<dbReference type="Proteomes" id="UP001175001">
    <property type="component" value="Unassembled WGS sequence"/>
</dbReference>
<keyword evidence="2" id="KW-0812">Transmembrane</keyword>